<dbReference type="InterPro" id="IPR036380">
    <property type="entry name" value="Isochorismatase-like_sf"/>
</dbReference>
<comment type="similarity">
    <text evidence="1">Belongs to the isochorismatase family.</text>
</comment>
<dbReference type="InterPro" id="IPR000868">
    <property type="entry name" value="Isochorismatase-like_dom"/>
</dbReference>
<keyword evidence="10" id="KW-1185">Reference proteome</keyword>
<keyword evidence="4" id="KW-0378">Hydrolase</keyword>
<dbReference type="PATRIC" id="fig|362837.3.peg.310"/>
<comment type="pathway">
    <text evidence="5">Cofactor biosynthesis; nicotinate biosynthesis; nicotinate from nicotinamide: step 1/1.</text>
</comment>
<evidence type="ECO:0000313" key="9">
    <source>
        <dbReference type="EMBL" id="ALD66218.1"/>
    </source>
</evidence>
<dbReference type="EC" id="3.5.1.19" evidence="6"/>
<evidence type="ECO:0000256" key="2">
    <source>
        <dbReference type="ARBA" id="ARBA00022642"/>
    </source>
</evidence>
<dbReference type="GO" id="GO:0008936">
    <property type="term" value="F:nicotinamidase activity"/>
    <property type="evidence" value="ECO:0007669"/>
    <property type="project" value="UniProtKB-EC"/>
</dbReference>
<dbReference type="InterPro" id="IPR052347">
    <property type="entry name" value="Isochorismatase_Nicotinamidase"/>
</dbReference>
<dbReference type="GO" id="GO:0046872">
    <property type="term" value="F:metal ion binding"/>
    <property type="evidence" value="ECO:0007669"/>
    <property type="project" value="UniProtKB-KW"/>
</dbReference>
<dbReference type="Proteomes" id="UP000063919">
    <property type="component" value="Chromosome"/>
</dbReference>
<gene>
    <name evidence="9" type="primary">pncA</name>
    <name evidence="9" type="ORF">SCANT_v1c03080</name>
</gene>
<evidence type="ECO:0000256" key="6">
    <source>
        <dbReference type="ARBA" id="ARBA00039017"/>
    </source>
</evidence>
<dbReference type="OrthoDB" id="9796485at2"/>
<dbReference type="RefSeq" id="WP_053946672.1">
    <property type="nucleotide sequence ID" value="NZ_CP012622.1"/>
</dbReference>
<name>A0A0M3SJ66_9MOLU</name>
<accession>A0A0M3SJ66</accession>
<protein>
    <recommendedName>
        <fullName evidence="6">nicotinamidase</fullName>
        <ecNumber evidence="6">3.5.1.19</ecNumber>
    </recommendedName>
    <alternativeName>
        <fullName evidence="7">Nicotinamide deamidase</fullName>
    </alternativeName>
</protein>
<reference evidence="9 10" key="1">
    <citation type="journal article" date="2015" name="Genome Announc.">
        <title>Complete Genome Sequence of Spiroplasma cantharicola CC-1T (DSM 21588), a Bacterium Isolated from Soldier Beetle (Cantharis carolinus).</title>
        <authorList>
            <person name="Lo W.S."/>
            <person name="Liu P.Y."/>
            <person name="Kuo C.H."/>
        </authorList>
    </citation>
    <scope>NUCLEOTIDE SEQUENCE [LARGE SCALE GENOMIC DNA]</scope>
    <source>
        <strain evidence="9 10">CC-1</strain>
    </source>
</reference>
<evidence type="ECO:0000256" key="1">
    <source>
        <dbReference type="ARBA" id="ARBA00006336"/>
    </source>
</evidence>
<dbReference type="KEGG" id="scj:SCANT_v1c03080"/>
<proteinExistence type="inferred from homology"/>
<dbReference type="EMBL" id="CP012622">
    <property type="protein sequence ID" value="ALD66218.1"/>
    <property type="molecule type" value="Genomic_DNA"/>
</dbReference>
<keyword evidence="3" id="KW-0479">Metal-binding</keyword>
<dbReference type="Gene3D" id="3.40.50.850">
    <property type="entry name" value="Isochorismatase-like"/>
    <property type="match status" value="1"/>
</dbReference>
<dbReference type="GO" id="GO:0019363">
    <property type="term" value="P:pyridine nucleotide biosynthetic process"/>
    <property type="evidence" value="ECO:0007669"/>
    <property type="project" value="UniProtKB-KW"/>
</dbReference>
<evidence type="ECO:0000256" key="4">
    <source>
        <dbReference type="ARBA" id="ARBA00022801"/>
    </source>
</evidence>
<dbReference type="Pfam" id="PF00857">
    <property type="entry name" value="Isochorismatase"/>
    <property type="match status" value="1"/>
</dbReference>
<evidence type="ECO:0000259" key="8">
    <source>
        <dbReference type="Pfam" id="PF00857"/>
    </source>
</evidence>
<keyword evidence="2" id="KW-0662">Pyridine nucleotide biosynthesis</keyword>
<dbReference type="AlphaFoldDB" id="A0A0M3SJ66"/>
<dbReference type="PANTHER" id="PTHR11080:SF2">
    <property type="entry name" value="LD05707P"/>
    <property type="match status" value="1"/>
</dbReference>
<sequence length="168" mass="19386">MKKALIVVDYQYDFAHPLGKLYVPQGELIKKEIENKIIEYKNNGDYVIFSGDFHPQKHVSFKQWPEHCVVGSKGAEFFVDSSNVDLIIKKGTKLEYDSYSAFYISKDTKNREELNVESQLDSWLKNKKIEDLEICGLALDVCVQATYDDAIKKGYKSVINYNLCKKIK</sequence>
<feature type="domain" description="Isochorismatase-like" evidence="8">
    <location>
        <begin position="4"/>
        <end position="162"/>
    </location>
</feature>
<evidence type="ECO:0000256" key="7">
    <source>
        <dbReference type="ARBA" id="ARBA00043224"/>
    </source>
</evidence>
<evidence type="ECO:0000256" key="5">
    <source>
        <dbReference type="ARBA" id="ARBA00037900"/>
    </source>
</evidence>
<dbReference type="STRING" id="362837.SCANT_v1c03080"/>
<evidence type="ECO:0000313" key="10">
    <source>
        <dbReference type="Proteomes" id="UP000063919"/>
    </source>
</evidence>
<evidence type="ECO:0000256" key="3">
    <source>
        <dbReference type="ARBA" id="ARBA00022723"/>
    </source>
</evidence>
<organism evidence="9 10">
    <name type="scientific">Spiroplasma cantharicola</name>
    <dbReference type="NCBI Taxonomy" id="362837"/>
    <lineage>
        <taxon>Bacteria</taxon>
        <taxon>Bacillati</taxon>
        <taxon>Mycoplasmatota</taxon>
        <taxon>Mollicutes</taxon>
        <taxon>Entomoplasmatales</taxon>
        <taxon>Spiroplasmataceae</taxon>
        <taxon>Spiroplasma</taxon>
    </lineage>
</organism>
<dbReference type="PANTHER" id="PTHR11080">
    <property type="entry name" value="PYRAZINAMIDASE/NICOTINAMIDASE"/>
    <property type="match status" value="1"/>
</dbReference>
<dbReference type="SUPFAM" id="SSF52499">
    <property type="entry name" value="Isochorismatase-like hydrolases"/>
    <property type="match status" value="1"/>
</dbReference>